<protein>
    <submittedName>
        <fullName evidence="2">HupE/UreJ family protein</fullName>
    </submittedName>
</protein>
<evidence type="ECO:0000313" key="3">
    <source>
        <dbReference type="Proteomes" id="UP000176944"/>
    </source>
</evidence>
<dbReference type="Pfam" id="PF04955">
    <property type="entry name" value="HupE_UreJ"/>
    <property type="match status" value="1"/>
</dbReference>
<feature type="transmembrane region" description="Helical" evidence="1">
    <location>
        <begin position="204"/>
        <end position="227"/>
    </location>
</feature>
<proteinExistence type="predicted"/>
<feature type="transmembrane region" description="Helical" evidence="1">
    <location>
        <begin position="60"/>
        <end position="84"/>
    </location>
</feature>
<feature type="transmembrane region" description="Helical" evidence="1">
    <location>
        <begin position="116"/>
        <end position="133"/>
    </location>
</feature>
<evidence type="ECO:0000313" key="2">
    <source>
        <dbReference type="EMBL" id="AOY84864.2"/>
    </source>
</evidence>
<feature type="transmembrane region" description="Helical" evidence="1">
    <location>
        <begin position="140"/>
        <end position="158"/>
    </location>
</feature>
<sequence>MSKNKFYASNRSSISRYQNQKLGFNAIALLVWIGILSTAQQAMAHHPFGGETPDNFITGFLSGLGHPVIGFDHLAFVIAVGLIAAGFTSGFLIPGAFVLTTLLGTGIHLLGIDLPIPEIAIATSVVLFGGLLLSANIPNISVVLGLASLAGIFHGYAYGEAIVGAEMSPLLAYLIGFSVIQYGIAILALYLSKRLIKQWRDQPLPLMRILGFGICSVGVVFLSSAIFG</sequence>
<dbReference type="InterPro" id="IPR007038">
    <property type="entry name" value="HupE_UreJ"/>
</dbReference>
<accession>A0A1D9GBE3</accession>
<dbReference type="AlphaFoldDB" id="A0A1D9GBE3"/>
<keyword evidence="1" id="KW-1133">Transmembrane helix</keyword>
<keyword evidence="1" id="KW-0472">Membrane</keyword>
<dbReference type="Proteomes" id="UP000176944">
    <property type="component" value="Chromosome"/>
</dbReference>
<dbReference type="EMBL" id="CP017708">
    <property type="protein sequence ID" value="AOY84864.2"/>
    <property type="molecule type" value="Genomic_DNA"/>
</dbReference>
<feature type="transmembrane region" description="Helical" evidence="1">
    <location>
        <begin position="91"/>
        <end position="110"/>
    </location>
</feature>
<dbReference type="PIRSF" id="PIRSF016919">
    <property type="entry name" value="HupE_UreJ"/>
    <property type="match status" value="1"/>
</dbReference>
<evidence type="ECO:0000256" key="1">
    <source>
        <dbReference type="SAM" id="Phobius"/>
    </source>
</evidence>
<name>A0A1D9GBE3_MOOP1</name>
<gene>
    <name evidence="2" type="ORF">BJP36_24325</name>
</gene>
<feature type="transmembrane region" description="Helical" evidence="1">
    <location>
        <begin position="170"/>
        <end position="192"/>
    </location>
</feature>
<organism evidence="2 3">
    <name type="scientific">Moorena producens (strain JHB)</name>
    <dbReference type="NCBI Taxonomy" id="1454205"/>
    <lineage>
        <taxon>Bacteria</taxon>
        <taxon>Bacillati</taxon>
        <taxon>Cyanobacteriota</taxon>
        <taxon>Cyanophyceae</taxon>
        <taxon>Coleofasciculales</taxon>
        <taxon>Coleofasciculaceae</taxon>
        <taxon>Moorena</taxon>
    </lineage>
</organism>
<reference evidence="3" key="1">
    <citation type="submission" date="2016-10" db="EMBL/GenBank/DDBJ databases">
        <title>Comparative genomics uncovers the prolific and rare metabolic potential of the cyanobacterial genus Moorea.</title>
        <authorList>
            <person name="Leao T."/>
            <person name="Castelao G."/>
            <person name="Korobeynikov A."/>
            <person name="Monroe E.A."/>
            <person name="Podell S."/>
            <person name="Glukhov E."/>
            <person name="Allen E."/>
            <person name="Gerwick W.H."/>
            <person name="Gerwick L."/>
        </authorList>
    </citation>
    <scope>NUCLEOTIDE SEQUENCE [LARGE SCALE GENOMIC DNA]</scope>
    <source>
        <strain evidence="3">JHB</strain>
    </source>
</reference>
<keyword evidence="1" id="KW-0812">Transmembrane</keyword>